<feature type="transmembrane region" description="Helical" evidence="10">
    <location>
        <begin position="374"/>
        <end position="393"/>
    </location>
</feature>
<sequence length="474" mass="49192">MRVGPLLRRFGRVAAMTVTSAVLLVAMFLVFPAEGHAAEAVKSCNPSAQNGCVSGVLQDASQKPVAGVTITLSGTEKATTTSAADGQWAFSVSADGDYTVSIDPSVASAHGLKASSATVEIDKNSFSKQRGVVRFDTSSSESSSSASSSPSDGSSSSSSSGESSSSASRTEDSGGSTWWSDVQARFWQQLFSGVIFGLMLGLMSMGMNLIYGTTGLSSFSHGEQVTLGGLMAYVGTQMLHMPLWASAVFAILVGGVTGWIQNDLVWAPLRRRHVGTMQQMIVTIGLSMALQYTYQFFFGGSTLGITMHVPQGFQIGPITTDAPTLLSAAIAIAVIVGVTVFLYGTRIGRATRAVSDNSALAAASGINVERVVRVVWILSTSLAALSGVLMGIYLNGVAWNTGALLLLLMFSAVTLGGLGTANGALVGSLIIGVVADMSSLVIPNDMRYASALAILIIVLLIRPQGLFGKSQRVG</sequence>
<reference evidence="11 12" key="1">
    <citation type="submission" date="2014-03" db="EMBL/GenBank/DDBJ databases">
        <title>Genomics of Bifidobacteria.</title>
        <authorList>
            <person name="Ventura M."/>
            <person name="Milani C."/>
            <person name="Lugli G.A."/>
        </authorList>
    </citation>
    <scope>NUCLEOTIDE SEQUENCE [LARGE SCALE GENOMIC DNA]</scope>
    <source>
        <strain evidence="11 12">LMG 11592</strain>
    </source>
</reference>
<dbReference type="InterPro" id="IPR013784">
    <property type="entry name" value="Carb-bd-like_fold"/>
</dbReference>
<feature type="transmembrane region" description="Helical" evidence="10">
    <location>
        <begin position="448"/>
        <end position="467"/>
    </location>
</feature>
<dbReference type="eggNOG" id="COG0559">
    <property type="taxonomic scope" value="Bacteria"/>
</dbReference>
<dbReference type="InterPro" id="IPR001851">
    <property type="entry name" value="ABC_transp_permease"/>
</dbReference>
<feature type="compositionally biased region" description="Low complexity" evidence="9">
    <location>
        <begin position="138"/>
        <end position="175"/>
    </location>
</feature>
<protein>
    <submittedName>
        <fullName evidence="11">Branched-chain amino acid ABC superfamily ATP binding cassette transporter, permease protein</fullName>
    </submittedName>
</protein>
<dbReference type="AlphaFoldDB" id="A0A087BSP2"/>
<dbReference type="InterPro" id="IPR052157">
    <property type="entry name" value="BCAA_transport_permease"/>
</dbReference>
<evidence type="ECO:0000256" key="10">
    <source>
        <dbReference type="SAM" id="Phobius"/>
    </source>
</evidence>
<dbReference type="GO" id="GO:0022857">
    <property type="term" value="F:transmembrane transporter activity"/>
    <property type="evidence" value="ECO:0007669"/>
    <property type="project" value="InterPro"/>
</dbReference>
<gene>
    <name evidence="11" type="ORF">BMIN_1307</name>
</gene>
<dbReference type="Pfam" id="PF13620">
    <property type="entry name" value="CarboxypepD_reg"/>
    <property type="match status" value="1"/>
</dbReference>
<dbReference type="PANTHER" id="PTHR11795">
    <property type="entry name" value="BRANCHED-CHAIN AMINO ACID TRANSPORT SYSTEM PERMEASE PROTEIN LIVH"/>
    <property type="match status" value="1"/>
</dbReference>
<keyword evidence="7 10" id="KW-0472">Membrane</keyword>
<dbReference type="PANTHER" id="PTHR11795:SF445">
    <property type="entry name" value="AMINO ACID ABC TRANSPORTER PERMEASE PROTEIN"/>
    <property type="match status" value="1"/>
</dbReference>
<keyword evidence="6 10" id="KW-1133">Transmembrane helix</keyword>
<evidence type="ECO:0000256" key="6">
    <source>
        <dbReference type="ARBA" id="ARBA00022989"/>
    </source>
</evidence>
<feature type="transmembrane region" description="Helical" evidence="10">
    <location>
        <begin position="190"/>
        <end position="211"/>
    </location>
</feature>
<dbReference type="GO" id="GO:0005886">
    <property type="term" value="C:plasma membrane"/>
    <property type="evidence" value="ECO:0007669"/>
    <property type="project" value="UniProtKB-SubCell"/>
</dbReference>
<evidence type="ECO:0000256" key="4">
    <source>
        <dbReference type="ARBA" id="ARBA00022692"/>
    </source>
</evidence>
<feature type="region of interest" description="Disordered" evidence="9">
    <location>
        <begin position="137"/>
        <end position="175"/>
    </location>
</feature>
<evidence type="ECO:0000256" key="8">
    <source>
        <dbReference type="ARBA" id="ARBA00037998"/>
    </source>
</evidence>
<dbReference type="GO" id="GO:0006865">
    <property type="term" value="P:amino acid transport"/>
    <property type="evidence" value="ECO:0007669"/>
    <property type="project" value="UniProtKB-KW"/>
</dbReference>
<evidence type="ECO:0000256" key="2">
    <source>
        <dbReference type="ARBA" id="ARBA00022448"/>
    </source>
</evidence>
<organism evidence="11 12">
    <name type="scientific">Bifidobacterium minimum</name>
    <dbReference type="NCBI Taxonomy" id="1693"/>
    <lineage>
        <taxon>Bacteria</taxon>
        <taxon>Bacillati</taxon>
        <taxon>Actinomycetota</taxon>
        <taxon>Actinomycetes</taxon>
        <taxon>Bifidobacteriales</taxon>
        <taxon>Bifidobacteriaceae</taxon>
        <taxon>Bifidobacterium</taxon>
    </lineage>
</organism>
<evidence type="ECO:0000256" key="3">
    <source>
        <dbReference type="ARBA" id="ARBA00022475"/>
    </source>
</evidence>
<evidence type="ECO:0000256" key="5">
    <source>
        <dbReference type="ARBA" id="ARBA00022970"/>
    </source>
</evidence>
<comment type="subcellular location">
    <subcellularLocation>
        <location evidence="1">Cell membrane</location>
        <topology evidence="1">Multi-pass membrane protein</topology>
    </subcellularLocation>
</comment>
<dbReference type="SUPFAM" id="SSF49452">
    <property type="entry name" value="Starch-binding domain-like"/>
    <property type="match status" value="1"/>
</dbReference>
<feature type="transmembrane region" description="Helical" evidence="10">
    <location>
        <begin position="241"/>
        <end position="260"/>
    </location>
</feature>
<evidence type="ECO:0000313" key="12">
    <source>
        <dbReference type="Proteomes" id="UP000029014"/>
    </source>
</evidence>
<keyword evidence="12" id="KW-1185">Reference proteome</keyword>
<keyword evidence="4 10" id="KW-0812">Transmembrane</keyword>
<keyword evidence="5" id="KW-0029">Amino-acid transport</keyword>
<proteinExistence type="inferred from homology"/>
<dbReference type="GO" id="GO:0030246">
    <property type="term" value="F:carbohydrate binding"/>
    <property type="evidence" value="ECO:0007669"/>
    <property type="project" value="InterPro"/>
</dbReference>
<dbReference type="Pfam" id="PF02653">
    <property type="entry name" value="BPD_transp_2"/>
    <property type="match status" value="1"/>
</dbReference>
<evidence type="ECO:0000256" key="7">
    <source>
        <dbReference type="ARBA" id="ARBA00023136"/>
    </source>
</evidence>
<dbReference type="CDD" id="cd06582">
    <property type="entry name" value="TM_PBP1_LivH_like"/>
    <property type="match status" value="1"/>
</dbReference>
<feature type="transmembrane region" description="Helical" evidence="10">
    <location>
        <begin position="325"/>
        <end position="343"/>
    </location>
</feature>
<evidence type="ECO:0000313" key="11">
    <source>
        <dbReference type="EMBL" id="KFI74042.1"/>
    </source>
</evidence>
<dbReference type="EMBL" id="JGZD01000004">
    <property type="protein sequence ID" value="KFI74042.1"/>
    <property type="molecule type" value="Genomic_DNA"/>
</dbReference>
<evidence type="ECO:0000256" key="1">
    <source>
        <dbReference type="ARBA" id="ARBA00004651"/>
    </source>
</evidence>
<dbReference type="Gene3D" id="2.60.40.1120">
    <property type="entry name" value="Carboxypeptidase-like, regulatory domain"/>
    <property type="match status" value="1"/>
</dbReference>
<keyword evidence="3" id="KW-1003">Cell membrane</keyword>
<dbReference type="STRING" id="1693.BMIN_1307"/>
<evidence type="ECO:0000256" key="9">
    <source>
        <dbReference type="SAM" id="MobiDB-lite"/>
    </source>
</evidence>
<comment type="caution">
    <text evidence="11">The sequence shown here is derived from an EMBL/GenBank/DDBJ whole genome shotgun (WGS) entry which is preliminary data.</text>
</comment>
<keyword evidence="2" id="KW-0813">Transport</keyword>
<comment type="similarity">
    <text evidence="8">Belongs to the binding-protein-dependent transport system permease family. LivHM subfamily.</text>
</comment>
<dbReference type="Proteomes" id="UP000029014">
    <property type="component" value="Unassembled WGS sequence"/>
</dbReference>
<feature type="transmembrane region" description="Helical" evidence="10">
    <location>
        <begin position="281"/>
        <end position="305"/>
    </location>
</feature>
<name>A0A087BSP2_9BIFI</name>
<accession>A0A087BSP2</accession>